<dbReference type="PANTHER" id="PTHR38019:SF1">
    <property type="entry name" value="N-ACETYLTRANSFERASE DOMAIN-CONTAINING PROTEIN"/>
    <property type="match status" value="1"/>
</dbReference>
<keyword evidence="4" id="KW-1185">Reference proteome</keyword>
<evidence type="ECO:0000313" key="4">
    <source>
        <dbReference type="Proteomes" id="UP001162131"/>
    </source>
</evidence>
<accession>A0AAU9JCY2</accession>
<name>A0AAU9JCY2_9CILI</name>
<reference evidence="3" key="1">
    <citation type="submission" date="2021-09" db="EMBL/GenBank/DDBJ databases">
        <authorList>
            <consortium name="AG Swart"/>
            <person name="Singh M."/>
            <person name="Singh A."/>
            <person name="Seah K."/>
            <person name="Emmerich C."/>
        </authorList>
    </citation>
    <scope>NUCLEOTIDE SEQUENCE</scope>
    <source>
        <strain evidence="3">ATCC30299</strain>
    </source>
</reference>
<organism evidence="3 4">
    <name type="scientific">Blepharisma stoltei</name>
    <dbReference type="NCBI Taxonomy" id="1481888"/>
    <lineage>
        <taxon>Eukaryota</taxon>
        <taxon>Sar</taxon>
        <taxon>Alveolata</taxon>
        <taxon>Ciliophora</taxon>
        <taxon>Postciliodesmatophora</taxon>
        <taxon>Heterotrichea</taxon>
        <taxon>Heterotrichida</taxon>
        <taxon>Blepharismidae</taxon>
        <taxon>Blepharisma</taxon>
    </lineage>
</organism>
<dbReference type="Proteomes" id="UP001162131">
    <property type="component" value="Unassembled WGS sequence"/>
</dbReference>
<feature type="region of interest" description="Disordered" evidence="2">
    <location>
        <begin position="68"/>
        <end position="110"/>
    </location>
</feature>
<dbReference type="AlphaFoldDB" id="A0AAU9JCY2"/>
<feature type="coiled-coil region" evidence="1">
    <location>
        <begin position="380"/>
        <end position="410"/>
    </location>
</feature>
<protein>
    <submittedName>
        <fullName evidence="3">Uncharacterized protein</fullName>
    </submittedName>
</protein>
<evidence type="ECO:0000256" key="1">
    <source>
        <dbReference type="SAM" id="Coils"/>
    </source>
</evidence>
<evidence type="ECO:0000313" key="3">
    <source>
        <dbReference type="EMBL" id="CAG9324128.1"/>
    </source>
</evidence>
<gene>
    <name evidence="3" type="ORF">BSTOLATCC_MIC35149</name>
</gene>
<comment type="caution">
    <text evidence="3">The sequence shown here is derived from an EMBL/GenBank/DDBJ whole genome shotgun (WGS) entry which is preliminary data.</text>
</comment>
<dbReference type="EMBL" id="CAJZBQ010000035">
    <property type="protein sequence ID" value="CAG9324128.1"/>
    <property type="molecule type" value="Genomic_DNA"/>
</dbReference>
<evidence type="ECO:0000256" key="2">
    <source>
        <dbReference type="SAM" id="MobiDB-lite"/>
    </source>
</evidence>
<feature type="compositionally biased region" description="Polar residues" evidence="2">
    <location>
        <begin position="77"/>
        <end position="92"/>
    </location>
</feature>
<proteinExistence type="predicted"/>
<dbReference type="PANTHER" id="PTHR38019">
    <property type="entry name" value="KDA ANTIGEN P200, PUTATIVE-RELATED"/>
    <property type="match status" value="1"/>
</dbReference>
<sequence length="447" mass="53400">MSSYRVDITNPKIQNALKELGITPEELIVKDINEFFEPGISKKIQELRYEHHKQKLNSLSSSIQSYIKENHKERSRASSQTRSTISQYPNDVSTERISKQHKSSLAQKIEEESKRRKLLEIVNKKQNRRSLIEKQLKKEIEERKNKDEEKRKAHKERLKMIILEQIKKRKNISEKVTRNYSKTPEISIEENKSRMPSKIGSILEQKKERELEEEYQLLERLEFLNEKVEKSAELHEQMLKTKSERMSYHTQKIENKLHSISSTKEEMELNKAKSIVNNIIQKSLRRGKTIDDTNYRIKSTQDKLREKQLKIRHNLKEVTQQEKERIKNIENKLNISYESVRQKQASWLKDLEIKNELQKMKEEDVFESINRKKRIEEVKRSRILEKHSLIRQKLEALKEEKERYNEMKRHKALSEAIEKDHVRNLKSRIEKTKNLADASLLSSINCN</sequence>
<keyword evidence="1" id="KW-0175">Coiled coil</keyword>
<feature type="coiled-coil region" evidence="1">
    <location>
        <begin position="122"/>
        <end position="158"/>
    </location>
</feature>